<organism evidence="1">
    <name type="scientific">Streptomyces tabacisoli</name>
    <dbReference type="NCBI Taxonomy" id="3156398"/>
    <lineage>
        <taxon>Bacteria</taxon>
        <taxon>Bacillati</taxon>
        <taxon>Actinomycetota</taxon>
        <taxon>Actinomycetes</taxon>
        <taxon>Kitasatosporales</taxon>
        <taxon>Streptomycetaceae</taxon>
        <taxon>Streptomyces</taxon>
    </lineage>
</organism>
<reference evidence="1" key="1">
    <citation type="submission" date="2024-06" db="EMBL/GenBank/DDBJ databases">
        <title>Streptomyces sp. strain HUAS MG91 genome sequences.</title>
        <authorList>
            <person name="Mo P."/>
        </authorList>
    </citation>
    <scope>NUCLEOTIDE SEQUENCE</scope>
    <source>
        <strain evidence="1">HUAS MG91</strain>
    </source>
</reference>
<name>A0AAU8IW42_9ACTN</name>
<proteinExistence type="predicted"/>
<protein>
    <submittedName>
        <fullName evidence="1">Uncharacterized protein</fullName>
    </submittedName>
</protein>
<accession>A0AAU8IW42</accession>
<sequence>MSNQSNRRITLYSDTGCYGSHFDIKPGHYTDKTPWKVKSVAVWGP</sequence>
<evidence type="ECO:0000313" key="1">
    <source>
        <dbReference type="EMBL" id="XCJ72331.1"/>
    </source>
</evidence>
<dbReference type="KEGG" id="stac:ABII15_21255"/>
<dbReference type="RefSeq" id="WP_353943902.1">
    <property type="nucleotide sequence ID" value="NZ_CP159534.1"/>
</dbReference>
<dbReference type="AlphaFoldDB" id="A0AAU8IW42"/>
<gene>
    <name evidence="1" type="ORF">ABII15_21255</name>
</gene>
<dbReference type="EMBL" id="CP159534">
    <property type="protein sequence ID" value="XCJ72331.1"/>
    <property type="molecule type" value="Genomic_DNA"/>
</dbReference>